<accession>A0A0B2VL80</accession>
<dbReference type="AlphaFoldDB" id="A0A0B2VL80"/>
<feature type="non-terminal residue" evidence="1">
    <location>
        <position position="1"/>
    </location>
</feature>
<comment type="caution">
    <text evidence="1">The sequence shown here is derived from an EMBL/GenBank/DDBJ whole genome shotgun (WGS) entry which is preliminary data.</text>
</comment>
<evidence type="ECO:0000313" key="1">
    <source>
        <dbReference type="EMBL" id="KHN82154.1"/>
    </source>
</evidence>
<feature type="non-terminal residue" evidence="1">
    <location>
        <position position="120"/>
    </location>
</feature>
<gene>
    <name evidence="1" type="ORF">Tcan_00502</name>
</gene>
<evidence type="ECO:0000313" key="2">
    <source>
        <dbReference type="Proteomes" id="UP000031036"/>
    </source>
</evidence>
<reference evidence="1 2" key="1">
    <citation type="submission" date="2014-11" db="EMBL/GenBank/DDBJ databases">
        <title>Genetic blueprint of the zoonotic pathogen Toxocara canis.</title>
        <authorList>
            <person name="Zhu X.-Q."/>
            <person name="Korhonen P.K."/>
            <person name="Cai H."/>
            <person name="Young N.D."/>
            <person name="Nejsum P."/>
            <person name="von Samson-Himmelstjerna G."/>
            <person name="Boag P.R."/>
            <person name="Tan P."/>
            <person name="Li Q."/>
            <person name="Min J."/>
            <person name="Yang Y."/>
            <person name="Wang X."/>
            <person name="Fang X."/>
            <person name="Hall R.S."/>
            <person name="Hofmann A."/>
            <person name="Sternberg P.W."/>
            <person name="Jex A.R."/>
            <person name="Gasser R.B."/>
        </authorList>
    </citation>
    <scope>NUCLEOTIDE SEQUENCE [LARGE SCALE GENOMIC DNA]</scope>
    <source>
        <strain evidence="1">PN_DK_2014</strain>
    </source>
</reference>
<keyword evidence="2" id="KW-1185">Reference proteome</keyword>
<dbReference type="EMBL" id="JPKZ01001398">
    <property type="protein sequence ID" value="KHN82154.1"/>
    <property type="molecule type" value="Genomic_DNA"/>
</dbReference>
<dbReference type="Proteomes" id="UP000031036">
    <property type="component" value="Unassembled WGS sequence"/>
</dbReference>
<organism evidence="1 2">
    <name type="scientific">Toxocara canis</name>
    <name type="common">Canine roundworm</name>
    <dbReference type="NCBI Taxonomy" id="6265"/>
    <lineage>
        <taxon>Eukaryota</taxon>
        <taxon>Metazoa</taxon>
        <taxon>Ecdysozoa</taxon>
        <taxon>Nematoda</taxon>
        <taxon>Chromadorea</taxon>
        <taxon>Rhabditida</taxon>
        <taxon>Spirurina</taxon>
        <taxon>Ascaridomorpha</taxon>
        <taxon>Ascaridoidea</taxon>
        <taxon>Toxocaridae</taxon>
        <taxon>Toxocara</taxon>
    </lineage>
</organism>
<protein>
    <submittedName>
        <fullName evidence="1">Uncharacterized protein</fullName>
    </submittedName>
</protein>
<name>A0A0B2VL80_TOXCA</name>
<proteinExistence type="predicted"/>
<sequence>PPPLSRFVARREKFCERWCDSLVRLCSSCVKSVTRMAFSRQHLTYFVFLYSYYSTCPYWDCLLMEVKNNHLRDIELCSTRFIAIIIHYLLSAKRHLFQIVHINVRCCSVVSAFWFVFMSK</sequence>